<accession>A0A413HC98</accession>
<sequence>MEEVKLCQQSPYFPSDNRRVFAIGLACFCHRFGKVLPCLWHSCANSMAKACQCDGTTWQKYRL</sequence>
<reference evidence="1 2" key="1">
    <citation type="submission" date="2018-08" db="EMBL/GenBank/DDBJ databases">
        <title>A genome reference for cultivated species of the human gut microbiota.</title>
        <authorList>
            <person name="Zou Y."/>
            <person name="Xue W."/>
            <person name="Luo G."/>
        </authorList>
    </citation>
    <scope>NUCLEOTIDE SEQUENCE [LARGE SCALE GENOMIC DNA]</scope>
    <source>
        <strain evidence="1 2">OF03-9BH</strain>
    </source>
</reference>
<protein>
    <submittedName>
        <fullName evidence="1">Uncharacterized protein</fullName>
    </submittedName>
</protein>
<dbReference type="AlphaFoldDB" id="A0A413HC98"/>
<organism evidence="1 2">
    <name type="scientific">Bacteroides stercorirosoris</name>
    <dbReference type="NCBI Taxonomy" id="871324"/>
    <lineage>
        <taxon>Bacteria</taxon>
        <taxon>Pseudomonadati</taxon>
        <taxon>Bacteroidota</taxon>
        <taxon>Bacteroidia</taxon>
        <taxon>Bacteroidales</taxon>
        <taxon>Bacteroidaceae</taxon>
        <taxon>Bacteroides</taxon>
    </lineage>
</organism>
<evidence type="ECO:0000313" key="1">
    <source>
        <dbReference type="EMBL" id="RGX81373.1"/>
    </source>
</evidence>
<dbReference type="OrthoDB" id="1053790at2"/>
<dbReference type="EMBL" id="QSCF01000001">
    <property type="protein sequence ID" value="RGX81373.1"/>
    <property type="molecule type" value="Genomic_DNA"/>
</dbReference>
<comment type="caution">
    <text evidence="1">The sequence shown here is derived from an EMBL/GenBank/DDBJ whole genome shotgun (WGS) entry which is preliminary data.</text>
</comment>
<dbReference type="Proteomes" id="UP000286075">
    <property type="component" value="Unassembled WGS sequence"/>
</dbReference>
<proteinExistence type="predicted"/>
<gene>
    <name evidence="1" type="ORF">DXA68_00460</name>
</gene>
<evidence type="ECO:0000313" key="2">
    <source>
        <dbReference type="Proteomes" id="UP000286075"/>
    </source>
</evidence>
<name>A0A413HC98_9BACE</name>